<evidence type="ECO:0000256" key="1">
    <source>
        <dbReference type="SAM" id="SignalP"/>
    </source>
</evidence>
<organism evidence="2 3">
    <name type="scientific">Tunturiibacter gelidiferens</name>
    <dbReference type="NCBI Taxonomy" id="3069689"/>
    <lineage>
        <taxon>Bacteria</taxon>
        <taxon>Pseudomonadati</taxon>
        <taxon>Acidobacteriota</taxon>
        <taxon>Terriglobia</taxon>
        <taxon>Terriglobales</taxon>
        <taxon>Acidobacteriaceae</taxon>
        <taxon>Tunturiibacter</taxon>
    </lineage>
</organism>
<dbReference type="AlphaFoldDB" id="A0A9X0QFB6"/>
<evidence type="ECO:0000313" key="3">
    <source>
        <dbReference type="Proteomes" id="UP000535182"/>
    </source>
</evidence>
<keyword evidence="3" id="KW-1185">Reference proteome</keyword>
<reference evidence="2 3" key="1">
    <citation type="submission" date="2020-08" db="EMBL/GenBank/DDBJ databases">
        <title>Genomic Encyclopedia of Type Strains, Phase IV (KMG-V): Genome sequencing to study the core and pangenomes of soil and plant-associated prokaryotes.</title>
        <authorList>
            <person name="Whitman W."/>
        </authorList>
    </citation>
    <scope>NUCLEOTIDE SEQUENCE [LARGE SCALE GENOMIC DNA]</scope>
    <source>
        <strain evidence="2 3">X5P2</strain>
    </source>
</reference>
<gene>
    <name evidence="2" type="ORF">HDF14_002795</name>
</gene>
<feature type="chain" id="PRO_5040971285" evidence="1">
    <location>
        <begin position="20"/>
        <end position="78"/>
    </location>
</feature>
<comment type="caution">
    <text evidence="2">The sequence shown here is derived from an EMBL/GenBank/DDBJ whole genome shotgun (WGS) entry which is preliminary data.</text>
</comment>
<accession>A0A9X0QFB6</accession>
<proteinExistence type="predicted"/>
<dbReference type="RefSeq" id="WP_183977380.1">
    <property type="nucleotide sequence ID" value="NZ_JACHEB010000005.1"/>
</dbReference>
<protein>
    <submittedName>
        <fullName evidence="2">Uncharacterized protein</fullName>
    </submittedName>
</protein>
<dbReference type="EMBL" id="JACHEB010000005">
    <property type="protein sequence ID" value="MBB5329179.1"/>
    <property type="molecule type" value="Genomic_DNA"/>
</dbReference>
<keyword evidence="1" id="KW-0732">Signal</keyword>
<evidence type="ECO:0000313" key="2">
    <source>
        <dbReference type="EMBL" id="MBB5329179.1"/>
    </source>
</evidence>
<sequence length="78" mass="8243">MKPILFTVVVAFSAQLAVAQAPTTLLSPRTTLPISFDRGIDSKHVHVGDAISAKTTQPVHLSNGQAIPCSLSHVIARI</sequence>
<feature type="signal peptide" evidence="1">
    <location>
        <begin position="1"/>
        <end position="19"/>
    </location>
</feature>
<dbReference type="Proteomes" id="UP000535182">
    <property type="component" value="Unassembled WGS sequence"/>
</dbReference>
<name>A0A9X0QFB6_9BACT</name>